<organism evidence="2 3">
    <name type="scientific">Eragrostis curvula</name>
    <name type="common">weeping love grass</name>
    <dbReference type="NCBI Taxonomy" id="38414"/>
    <lineage>
        <taxon>Eukaryota</taxon>
        <taxon>Viridiplantae</taxon>
        <taxon>Streptophyta</taxon>
        <taxon>Embryophyta</taxon>
        <taxon>Tracheophyta</taxon>
        <taxon>Spermatophyta</taxon>
        <taxon>Magnoliopsida</taxon>
        <taxon>Liliopsida</taxon>
        <taxon>Poales</taxon>
        <taxon>Poaceae</taxon>
        <taxon>PACMAD clade</taxon>
        <taxon>Chloridoideae</taxon>
        <taxon>Eragrostideae</taxon>
        <taxon>Eragrostidinae</taxon>
        <taxon>Eragrostis</taxon>
    </lineage>
</organism>
<protein>
    <submittedName>
        <fullName evidence="2">Uncharacterized protein</fullName>
    </submittedName>
</protein>
<evidence type="ECO:0000313" key="2">
    <source>
        <dbReference type="EMBL" id="TVU31398.1"/>
    </source>
</evidence>
<comment type="caution">
    <text evidence="2">The sequence shown here is derived from an EMBL/GenBank/DDBJ whole genome shotgun (WGS) entry which is preliminary data.</text>
</comment>
<accession>A0A5J9V766</accession>
<evidence type="ECO:0000256" key="1">
    <source>
        <dbReference type="SAM" id="MobiDB-lite"/>
    </source>
</evidence>
<keyword evidence="3" id="KW-1185">Reference proteome</keyword>
<dbReference type="EMBL" id="RWGY01000011">
    <property type="protein sequence ID" value="TVU31398.1"/>
    <property type="molecule type" value="Genomic_DNA"/>
</dbReference>
<gene>
    <name evidence="2" type="ORF">EJB05_23082</name>
</gene>
<feature type="non-terminal residue" evidence="2">
    <location>
        <position position="1"/>
    </location>
</feature>
<dbReference type="AlphaFoldDB" id="A0A5J9V766"/>
<name>A0A5J9V766_9POAL</name>
<feature type="compositionally biased region" description="Polar residues" evidence="1">
    <location>
        <begin position="1"/>
        <end position="10"/>
    </location>
</feature>
<sequence>MTRTDITNTPPLDVQDSITRARKQQSNLSNKMLPNELIIVRNHGDDEDVAGEVLRGVEDRQWVQLNIEA</sequence>
<dbReference type="Proteomes" id="UP000324897">
    <property type="component" value="Chromosome 1"/>
</dbReference>
<evidence type="ECO:0000313" key="3">
    <source>
        <dbReference type="Proteomes" id="UP000324897"/>
    </source>
</evidence>
<reference evidence="2 3" key="1">
    <citation type="journal article" date="2019" name="Sci. Rep.">
        <title>A high-quality genome of Eragrostis curvula grass provides insights into Poaceae evolution and supports new strategies to enhance forage quality.</title>
        <authorList>
            <person name="Carballo J."/>
            <person name="Santos B.A.C.M."/>
            <person name="Zappacosta D."/>
            <person name="Garbus I."/>
            <person name="Selva J.P."/>
            <person name="Gallo C.A."/>
            <person name="Diaz A."/>
            <person name="Albertini E."/>
            <person name="Caccamo M."/>
            <person name="Echenique V."/>
        </authorList>
    </citation>
    <scope>NUCLEOTIDE SEQUENCE [LARGE SCALE GENOMIC DNA]</scope>
    <source>
        <strain evidence="3">cv. Victoria</strain>
        <tissue evidence="2">Leaf</tissue>
    </source>
</reference>
<dbReference type="Gramene" id="TVU31398">
    <property type="protein sequence ID" value="TVU31398"/>
    <property type="gene ID" value="EJB05_23082"/>
</dbReference>
<proteinExistence type="predicted"/>
<feature type="region of interest" description="Disordered" evidence="1">
    <location>
        <begin position="1"/>
        <end position="27"/>
    </location>
</feature>